<evidence type="ECO:0000256" key="1">
    <source>
        <dbReference type="SAM" id="MobiDB-lite"/>
    </source>
</evidence>
<dbReference type="AlphaFoldDB" id="A0A7S4NMZ6"/>
<accession>A0A7S4NMZ6</accession>
<gene>
    <name evidence="2" type="ORF">GTHE00462_LOCUS13727</name>
</gene>
<feature type="compositionally biased region" description="Basic and acidic residues" evidence="1">
    <location>
        <begin position="126"/>
        <end position="136"/>
    </location>
</feature>
<feature type="compositionally biased region" description="Low complexity" evidence="1">
    <location>
        <begin position="138"/>
        <end position="147"/>
    </location>
</feature>
<dbReference type="EMBL" id="HBKN01017402">
    <property type="protein sequence ID" value="CAE2296510.1"/>
    <property type="molecule type" value="Transcribed_RNA"/>
</dbReference>
<sequence length="165" mass="18646">MQDGSEDNNLPNDSWRWKFQFSRSENWKTMEQEVNVIKPKPRMLPKDPEETKGAGSMKIVRPAALGMSAKSFKTESLKELVEEECEQDQPVKNKGKKIQSSLDAVGEWEYTQEVPGGGDNKSLLSHLERLEEEPKAHSSPSSPSSRSDYNKAMGVGIMRGYWKAQ</sequence>
<proteinExistence type="predicted"/>
<organism evidence="2">
    <name type="scientific">Guillardia theta</name>
    <name type="common">Cryptophyte</name>
    <name type="synonym">Cryptomonas phi</name>
    <dbReference type="NCBI Taxonomy" id="55529"/>
    <lineage>
        <taxon>Eukaryota</taxon>
        <taxon>Cryptophyceae</taxon>
        <taxon>Pyrenomonadales</taxon>
        <taxon>Geminigeraceae</taxon>
        <taxon>Guillardia</taxon>
    </lineage>
</organism>
<reference evidence="2" key="1">
    <citation type="submission" date="2021-01" db="EMBL/GenBank/DDBJ databases">
        <authorList>
            <person name="Corre E."/>
            <person name="Pelletier E."/>
            <person name="Niang G."/>
            <person name="Scheremetjew M."/>
            <person name="Finn R."/>
            <person name="Kale V."/>
            <person name="Holt S."/>
            <person name="Cochrane G."/>
            <person name="Meng A."/>
            <person name="Brown T."/>
            <person name="Cohen L."/>
        </authorList>
    </citation>
    <scope>NUCLEOTIDE SEQUENCE</scope>
    <source>
        <strain evidence="2">CCMP 2712</strain>
    </source>
</reference>
<evidence type="ECO:0000313" key="2">
    <source>
        <dbReference type="EMBL" id="CAE2296510.1"/>
    </source>
</evidence>
<feature type="region of interest" description="Disordered" evidence="1">
    <location>
        <begin position="36"/>
        <end position="59"/>
    </location>
</feature>
<name>A0A7S4NMZ6_GUITH</name>
<protein>
    <submittedName>
        <fullName evidence="2">Uncharacterized protein</fullName>
    </submittedName>
</protein>
<feature type="region of interest" description="Disordered" evidence="1">
    <location>
        <begin position="108"/>
        <end position="151"/>
    </location>
</feature>